<reference evidence="2 3" key="1">
    <citation type="submission" date="2023-05" db="EMBL/GenBank/DDBJ databases">
        <title>Draft genome sequence of Streptomyces sp. B-S-A6 isolated from a cave soil in Thailand.</title>
        <authorList>
            <person name="Chamroensaksri N."/>
            <person name="Muangham S."/>
        </authorList>
    </citation>
    <scope>NUCLEOTIDE SEQUENCE [LARGE SCALE GENOMIC DNA]</scope>
    <source>
        <strain evidence="2 3">B-S-A6</strain>
    </source>
</reference>
<organism evidence="2 3">
    <name type="scientific">Streptomyces cavernicola</name>
    <dbReference type="NCBI Taxonomy" id="3043613"/>
    <lineage>
        <taxon>Bacteria</taxon>
        <taxon>Bacillati</taxon>
        <taxon>Actinomycetota</taxon>
        <taxon>Actinomycetes</taxon>
        <taxon>Kitasatosporales</taxon>
        <taxon>Streptomycetaceae</taxon>
        <taxon>Streptomyces</taxon>
    </lineage>
</organism>
<dbReference type="SUPFAM" id="SSF47413">
    <property type="entry name" value="lambda repressor-like DNA-binding domains"/>
    <property type="match status" value="1"/>
</dbReference>
<dbReference type="RefSeq" id="WP_282544798.1">
    <property type="nucleotide sequence ID" value="NZ_JASCIQ010000027.1"/>
</dbReference>
<name>A0ABT6SFD1_9ACTN</name>
<dbReference type="Proteomes" id="UP001223978">
    <property type="component" value="Unassembled WGS sequence"/>
</dbReference>
<dbReference type="EMBL" id="JASCIQ010000027">
    <property type="protein sequence ID" value="MDI3406870.1"/>
    <property type="molecule type" value="Genomic_DNA"/>
</dbReference>
<keyword evidence="3" id="KW-1185">Reference proteome</keyword>
<dbReference type="InterPro" id="IPR024747">
    <property type="entry name" value="Pyridox_Oxase-rel"/>
</dbReference>
<dbReference type="Gene3D" id="1.10.260.40">
    <property type="entry name" value="lambda repressor-like DNA-binding domains"/>
    <property type="match status" value="1"/>
</dbReference>
<proteinExistence type="predicted"/>
<evidence type="ECO:0000313" key="3">
    <source>
        <dbReference type="Proteomes" id="UP001223978"/>
    </source>
</evidence>
<dbReference type="InterPro" id="IPR010982">
    <property type="entry name" value="Lambda_DNA-bd_dom_sf"/>
</dbReference>
<dbReference type="PROSITE" id="PS50943">
    <property type="entry name" value="HTH_CROC1"/>
    <property type="match status" value="1"/>
</dbReference>
<sequence length="163" mass="17582">MSPDADPHRMSDLGRRVAARRTELGLSRADVAARTGSTQGYIERLEEQLPMPGTAFLVRLANGGEILMLTAADAPLAQAAEADETIAFEEGRVDEAFHQGWSVLVGGPARTVQDRAAADELRRSVHSTPWSGENRDTFVLLTPRRVTGRRVLVEGAPGVQPPS</sequence>
<dbReference type="InterPro" id="IPR012349">
    <property type="entry name" value="Split_barrel_FMN-bd"/>
</dbReference>
<protein>
    <submittedName>
        <fullName evidence="2">Helix-turn-helix transcriptional regulator</fullName>
    </submittedName>
</protein>
<dbReference type="Gene3D" id="2.30.110.10">
    <property type="entry name" value="Electron Transport, Fmn-binding Protein, Chain A"/>
    <property type="match status" value="1"/>
</dbReference>
<evidence type="ECO:0000313" key="2">
    <source>
        <dbReference type="EMBL" id="MDI3406870.1"/>
    </source>
</evidence>
<accession>A0ABT6SFD1</accession>
<comment type="caution">
    <text evidence="2">The sequence shown here is derived from an EMBL/GenBank/DDBJ whole genome shotgun (WGS) entry which is preliminary data.</text>
</comment>
<dbReference type="Pfam" id="PF12900">
    <property type="entry name" value="Pyridox_ox_2"/>
    <property type="match status" value="1"/>
</dbReference>
<dbReference type="InterPro" id="IPR001387">
    <property type="entry name" value="Cro/C1-type_HTH"/>
</dbReference>
<feature type="domain" description="HTH cro/C1-type" evidence="1">
    <location>
        <begin position="17"/>
        <end position="62"/>
    </location>
</feature>
<dbReference type="CDD" id="cd00093">
    <property type="entry name" value="HTH_XRE"/>
    <property type="match status" value="1"/>
</dbReference>
<evidence type="ECO:0000259" key="1">
    <source>
        <dbReference type="PROSITE" id="PS50943"/>
    </source>
</evidence>
<dbReference type="SMART" id="SM00530">
    <property type="entry name" value="HTH_XRE"/>
    <property type="match status" value="1"/>
</dbReference>
<gene>
    <name evidence="2" type="ORF">QIS96_24035</name>
</gene>
<dbReference type="SUPFAM" id="SSF50475">
    <property type="entry name" value="FMN-binding split barrel"/>
    <property type="match status" value="1"/>
</dbReference>